<name>A0A9P6MYV0_9FUNG</name>
<evidence type="ECO:0000259" key="2">
    <source>
        <dbReference type="Pfam" id="PF03221"/>
    </source>
</evidence>
<dbReference type="InterPro" id="IPR006600">
    <property type="entry name" value="HTH_CenpB_DNA-bd_dom"/>
</dbReference>
<dbReference type="Pfam" id="PF03221">
    <property type="entry name" value="HTH_Tnp_Tc5"/>
    <property type="match status" value="1"/>
</dbReference>
<evidence type="ECO:0000259" key="3">
    <source>
        <dbReference type="Pfam" id="PF18107"/>
    </source>
</evidence>
<proteinExistence type="predicted"/>
<sequence length="222" mass="24913">MSIPDDPRATKGITHEQRYHLCLKKQECPSMKQSELASWFKEKYNFPISQPTISHSLKRSAEILSGGLFTPGIEATRVRKRPVRHPELEQAIYQWVKSQQQLQGQQQQQRERELLFQCSNGSDGNDELRGYTKSFENAEPVTGPILLQQARRIASEMGIKDTVFCPGWLSRFKARIRHGPISIAANTAQDVSPTSSSKGHRVSSALPEAPIPSWITTVTGST</sequence>
<evidence type="ECO:0008006" key="6">
    <source>
        <dbReference type="Google" id="ProtNLM"/>
    </source>
</evidence>
<dbReference type="SUPFAM" id="SSF46689">
    <property type="entry name" value="Homeodomain-like"/>
    <property type="match status" value="2"/>
</dbReference>
<feature type="domain" description="HTH CENPB-type" evidence="2">
    <location>
        <begin position="136"/>
        <end position="176"/>
    </location>
</feature>
<dbReference type="AlphaFoldDB" id="A0A9P6MYV0"/>
<comment type="caution">
    <text evidence="4">The sequence shown here is derived from an EMBL/GenBank/DDBJ whole genome shotgun (WGS) entry which is preliminary data.</text>
</comment>
<keyword evidence="5" id="KW-1185">Reference proteome</keyword>
<feature type="domain" description="ARS-binding protein 1 N-terminal" evidence="3">
    <location>
        <begin position="11"/>
        <end position="57"/>
    </location>
</feature>
<dbReference type="Proteomes" id="UP000703661">
    <property type="component" value="Unassembled WGS sequence"/>
</dbReference>
<evidence type="ECO:0000256" key="1">
    <source>
        <dbReference type="ARBA" id="ARBA00023125"/>
    </source>
</evidence>
<gene>
    <name evidence="4" type="ORF">BGZ80_008023</name>
</gene>
<organism evidence="4 5">
    <name type="scientific">Entomortierella chlamydospora</name>
    <dbReference type="NCBI Taxonomy" id="101097"/>
    <lineage>
        <taxon>Eukaryota</taxon>
        <taxon>Fungi</taxon>
        <taxon>Fungi incertae sedis</taxon>
        <taxon>Mucoromycota</taxon>
        <taxon>Mortierellomycotina</taxon>
        <taxon>Mortierellomycetes</taxon>
        <taxon>Mortierellales</taxon>
        <taxon>Mortierellaceae</taxon>
        <taxon>Entomortierella</taxon>
    </lineage>
</organism>
<dbReference type="Gene3D" id="1.10.10.60">
    <property type="entry name" value="Homeodomain-like"/>
    <property type="match status" value="2"/>
</dbReference>
<dbReference type="EMBL" id="JAAAID010000423">
    <property type="protein sequence ID" value="KAG0017690.1"/>
    <property type="molecule type" value="Genomic_DNA"/>
</dbReference>
<protein>
    <recommendedName>
        <fullName evidence="6">HTH CENPB-type domain-containing protein</fullName>
    </recommendedName>
</protein>
<dbReference type="InterPro" id="IPR009057">
    <property type="entry name" value="Homeodomain-like_sf"/>
</dbReference>
<keyword evidence="1" id="KW-0238">DNA-binding</keyword>
<accession>A0A9P6MYV0</accession>
<dbReference type="InterPro" id="IPR041188">
    <property type="entry name" value="HTH_ABP1_N"/>
</dbReference>
<dbReference type="GO" id="GO:0003677">
    <property type="term" value="F:DNA binding"/>
    <property type="evidence" value="ECO:0007669"/>
    <property type="project" value="UniProtKB-KW"/>
</dbReference>
<evidence type="ECO:0000313" key="4">
    <source>
        <dbReference type="EMBL" id="KAG0017690.1"/>
    </source>
</evidence>
<evidence type="ECO:0000313" key="5">
    <source>
        <dbReference type="Proteomes" id="UP000703661"/>
    </source>
</evidence>
<reference evidence="4" key="1">
    <citation type="journal article" date="2020" name="Fungal Divers.">
        <title>Resolving the Mortierellaceae phylogeny through synthesis of multi-gene phylogenetics and phylogenomics.</title>
        <authorList>
            <person name="Vandepol N."/>
            <person name="Liber J."/>
            <person name="Desiro A."/>
            <person name="Na H."/>
            <person name="Kennedy M."/>
            <person name="Barry K."/>
            <person name="Grigoriev I.V."/>
            <person name="Miller A.N."/>
            <person name="O'Donnell K."/>
            <person name="Stajich J.E."/>
            <person name="Bonito G."/>
        </authorList>
    </citation>
    <scope>NUCLEOTIDE SEQUENCE</scope>
    <source>
        <strain evidence="4">NRRL 2769</strain>
    </source>
</reference>
<dbReference type="Pfam" id="PF18107">
    <property type="entry name" value="HTH_ABP1_N"/>
    <property type="match status" value="1"/>
</dbReference>